<keyword evidence="2" id="KW-1185">Reference proteome</keyword>
<dbReference type="SUPFAM" id="SSF56436">
    <property type="entry name" value="C-type lectin-like"/>
    <property type="match status" value="1"/>
</dbReference>
<evidence type="ECO:0000313" key="2">
    <source>
        <dbReference type="Proteomes" id="UP000583496"/>
    </source>
</evidence>
<evidence type="ECO:0000313" key="1">
    <source>
        <dbReference type="EMBL" id="NXS30908.1"/>
    </source>
</evidence>
<dbReference type="Proteomes" id="UP000583496">
    <property type="component" value="Unassembled WGS sequence"/>
</dbReference>
<dbReference type="PANTHER" id="PTHR45710:SF31">
    <property type="entry name" value="EARLY ACTIVATION ANTIGEN CD69"/>
    <property type="match status" value="1"/>
</dbReference>
<gene>
    <name evidence="1" type="primary">Clec12a</name>
    <name evidence="1" type="ORF">POSRUF_R13264</name>
</gene>
<dbReference type="InterPro" id="IPR050828">
    <property type="entry name" value="C-type_lectin/matrix_domain"/>
</dbReference>
<accession>A0A7L2TCK5</accession>
<proteinExistence type="predicted"/>
<dbReference type="EMBL" id="VYZT01025207">
    <property type="protein sequence ID" value="NXS30908.1"/>
    <property type="molecule type" value="Genomic_DNA"/>
</dbReference>
<protein>
    <submittedName>
        <fullName evidence="1">CL12A protein</fullName>
    </submittedName>
</protein>
<dbReference type="InterPro" id="IPR016186">
    <property type="entry name" value="C-type_lectin-like/link_sf"/>
</dbReference>
<name>A0A7L2TCK5_POMRU</name>
<organism evidence="1 2">
    <name type="scientific">Pomatostomus ruficeps</name>
    <name type="common">Chestnut-crowned babbler</name>
    <dbReference type="NCBI Taxonomy" id="9176"/>
    <lineage>
        <taxon>Eukaryota</taxon>
        <taxon>Metazoa</taxon>
        <taxon>Chordata</taxon>
        <taxon>Craniata</taxon>
        <taxon>Vertebrata</taxon>
        <taxon>Euteleostomi</taxon>
        <taxon>Archelosauria</taxon>
        <taxon>Archosauria</taxon>
        <taxon>Dinosauria</taxon>
        <taxon>Saurischia</taxon>
        <taxon>Theropoda</taxon>
        <taxon>Coelurosauria</taxon>
        <taxon>Aves</taxon>
        <taxon>Neognathae</taxon>
        <taxon>Neoaves</taxon>
        <taxon>Telluraves</taxon>
        <taxon>Australaves</taxon>
        <taxon>Passeriformes</taxon>
        <taxon>Sylvioidea</taxon>
        <taxon>Timaliidae</taxon>
        <taxon>Pomatostomus</taxon>
    </lineage>
</organism>
<dbReference type="Gene3D" id="3.10.100.10">
    <property type="entry name" value="Mannose-Binding Protein A, subunit A"/>
    <property type="match status" value="1"/>
</dbReference>
<feature type="non-terminal residue" evidence="1">
    <location>
        <position position="1"/>
    </location>
</feature>
<feature type="non-terminal residue" evidence="1">
    <location>
        <position position="62"/>
    </location>
</feature>
<dbReference type="InterPro" id="IPR016187">
    <property type="entry name" value="CTDL_fold"/>
</dbReference>
<dbReference type="PANTHER" id="PTHR45710">
    <property type="entry name" value="C-TYPE LECTIN DOMAIN-CONTAINING PROTEIN 180"/>
    <property type="match status" value="1"/>
</dbReference>
<sequence length="62" mass="7304">CPKGWIGHSGVCSFLSRDKRSWEQDKACCFSLGASLTVLEDREMEFLFPFSRERDYWLGLRR</sequence>
<dbReference type="OrthoDB" id="10059571at2759"/>
<comment type="caution">
    <text evidence="1">The sequence shown here is derived from an EMBL/GenBank/DDBJ whole genome shotgun (WGS) entry which is preliminary data.</text>
</comment>
<reference evidence="1 2" key="1">
    <citation type="submission" date="2019-09" db="EMBL/GenBank/DDBJ databases">
        <title>Bird 10,000 Genomes (B10K) Project - Family phase.</title>
        <authorList>
            <person name="Zhang G."/>
        </authorList>
    </citation>
    <scope>NUCLEOTIDE SEQUENCE [LARGE SCALE GENOMIC DNA]</scope>
    <source>
        <strain evidence="1">B10K-DU-002-71</strain>
        <tissue evidence="1">Muscle</tissue>
    </source>
</reference>
<dbReference type="AlphaFoldDB" id="A0A7L2TCK5"/>